<accession>A0A9R0K4P4</accession>
<dbReference type="FunFam" id="2.60.120.330:FF:000022">
    <property type="entry name" value="Probable 2-oxoglutarate-dependent dioxygenase AOP1.2"/>
    <property type="match status" value="1"/>
</dbReference>
<dbReference type="InterPro" id="IPR044861">
    <property type="entry name" value="IPNS-like_FE2OG_OXY"/>
</dbReference>
<dbReference type="OrthoDB" id="288590at2759"/>
<evidence type="ECO:0000256" key="3">
    <source>
        <dbReference type="ARBA" id="ARBA00023002"/>
    </source>
</evidence>
<dbReference type="GO" id="GO:0016706">
    <property type="term" value="F:2-oxoglutarate-dependent dioxygenase activity"/>
    <property type="evidence" value="ECO:0000318"/>
    <property type="project" value="GO_Central"/>
</dbReference>
<feature type="domain" description="Fe2OG dioxygenase" evidence="7">
    <location>
        <begin position="161"/>
        <end position="262"/>
    </location>
</feature>
<keyword evidence="4 6" id="KW-0408">Iron</keyword>
<evidence type="ECO:0000313" key="8">
    <source>
        <dbReference type="Proteomes" id="UP000813463"/>
    </source>
</evidence>
<evidence type="ECO:0000256" key="2">
    <source>
        <dbReference type="ARBA" id="ARBA00022723"/>
    </source>
</evidence>
<evidence type="ECO:0000256" key="6">
    <source>
        <dbReference type="RuleBase" id="RU003682"/>
    </source>
</evidence>
<dbReference type="AlphaFoldDB" id="A0A9R0K4P4"/>
<dbReference type="InterPro" id="IPR026992">
    <property type="entry name" value="DIOX_N"/>
</dbReference>
<dbReference type="InterPro" id="IPR027443">
    <property type="entry name" value="IPNS-like_sf"/>
</dbReference>
<evidence type="ECO:0000256" key="4">
    <source>
        <dbReference type="ARBA" id="ARBA00023004"/>
    </source>
</evidence>
<dbReference type="GO" id="GO:0046872">
    <property type="term" value="F:metal ion binding"/>
    <property type="evidence" value="ECO:0007669"/>
    <property type="project" value="UniProtKB-KW"/>
</dbReference>
<dbReference type="InterPro" id="IPR050231">
    <property type="entry name" value="Iron_ascorbate_oxido_reductase"/>
</dbReference>
<dbReference type="PANTHER" id="PTHR47990">
    <property type="entry name" value="2-OXOGLUTARATE (2OG) AND FE(II)-DEPENDENT OXYGENASE SUPERFAMILY PROTEIN-RELATED"/>
    <property type="match status" value="1"/>
</dbReference>
<dbReference type="SUPFAM" id="SSF51197">
    <property type="entry name" value="Clavaminate synthase-like"/>
    <property type="match status" value="1"/>
</dbReference>
<dbReference type="InterPro" id="IPR005123">
    <property type="entry name" value="Oxoglu/Fe-dep_dioxygenase_dom"/>
</dbReference>
<evidence type="ECO:0000256" key="1">
    <source>
        <dbReference type="ARBA" id="ARBA00008056"/>
    </source>
</evidence>
<keyword evidence="3 6" id="KW-0560">Oxidoreductase</keyword>
<keyword evidence="9" id="KW-0223">Dioxygenase</keyword>
<comment type="similarity">
    <text evidence="1 6">Belongs to the iron/ascorbate-dependent oxidoreductase family.</text>
</comment>
<dbReference type="PROSITE" id="PS51471">
    <property type="entry name" value="FE2OG_OXY"/>
    <property type="match status" value="1"/>
</dbReference>
<dbReference type="GeneID" id="110796873"/>
<protein>
    <submittedName>
        <fullName evidence="9">Probable 2-oxoglutarate-dependent dioxygenase AOP1</fullName>
    </submittedName>
</protein>
<gene>
    <name evidence="9" type="primary">LOC110796873</name>
</gene>
<evidence type="ECO:0000259" key="7">
    <source>
        <dbReference type="PROSITE" id="PS51471"/>
    </source>
</evidence>
<dbReference type="KEGG" id="soe:110796873"/>
<evidence type="ECO:0000313" key="9">
    <source>
        <dbReference type="RefSeq" id="XP_021857648.1"/>
    </source>
</evidence>
<name>A0A9R0K4P4_SPIOL</name>
<dbReference type="PRINTS" id="PR00682">
    <property type="entry name" value="IPNSYNTHASE"/>
</dbReference>
<evidence type="ECO:0000256" key="5">
    <source>
        <dbReference type="ARBA" id="ARBA00057022"/>
    </source>
</evidence>
<comment type="function">
    <text evidence="5">Probable 2-oxoglutarate-dependent dioxygenase that may be involved in glucosinolates biosynthesis. May play a role in the production of aliphatic glucosinolates.</text>
</comment>
<dbReference type="Gene3D" id="2.60.120.330">
    <property type="entry name" value="B-lactam Antibiotic, Isopenicillin N Synthase, Chain"/>
    <property type="match status" value="1"/>
</dbReference>
<dbReference type="RefSeq" id="XP_021857648.1">
    <property type="nucleotide sequence ID" value="XM_022001956.2"/>
</dbReference>
<dbReference type="Pfam" id="PF14226">
    <property type="entry name" value="DIOX_N"/>
    <property type="match status" value="1"/>
</dbReference>
<keyword evidence="8" id="KW-1185">Reference proteome</keyword>
<sequence length="311" mass="35534">MVSESLPKLPTVELKGKLKAGTSSWTSTCNKVKQALEEYGCFVAVYDKFTVDLHNKAVDVVQPMFELPTKVKARNSSDLPYHGYYKPGKPMPLLESLGIEEATTLHNIQSFTNLLWPTRNDHFCETIHEYAKTVSELEQLVMRMVFETYGVEKYLNSHLNSTTYLLRIAKYRVPLKDELNLGAVGHTDKNFITILHQNQVNGLEVQTKDGEWLTFESSPQSFVVMAGEPFLAWSNNRIHAPLHRVMMKGDKARYSFALFSTSKDNIVTPKELVDEDHPLQFKPFDYMGLLRFYTEDVSRMAVCTIKDYCGV</sequence>
<proteinExistence type="inferred from homology"/>
<organism evidence="8 9">
    <name type="scientific">Spinacia oleracea</name>
    <name type="common">Spinach</name>
    <dbReference type="NCBI Taxonomy" id="3562"/>
    <lineage>
        <taxon>Eukaryota</taxon>
        <taxon>Viridiplantae</taxon>
        <taxon>Streptophyta</taxon>
        <taxon>Embryophyta</taxon>
        <taxon>Tracheophyta</taxon>
        <taxon>Spermatophyta</taxon>
        <taxon>Magnoliopsida</taxon>
        <taxon>eudicotyledons</taxon>
        <taxon>Gunneridae</taxon>
        <taxon>Pentapetalae</taxon>
        <taxon>Caryophyllales</taxon>
        <taxon>Chenopodiaceae</taxon>
        <taxon>Chenopodioideae</taxon>
        <taxon>Anserineae</taxon>
        <taxon>Spinacia</taxon>
    </lineage>
</organism>
<dbReference type="Proteomes" id="UP000813463">
    <property type="component" value="Chromosome 4"/>
</dbReference>
<reference evidence="9" key="2">
    <citation type="submission" date="2025-08" db="UniProtKB">
        <authorList>
            <consortium name="RefSeq"/>
        </authorList>
    </citation>
    <scope>IDENTIFICATION</scope>
    <source>
        <tissue evidence="9">Leaf</tissue>
    </source>
</reference>
<keyword evidence="2 6" id="KW-0479">Metal-binding</keyword>
<reference evidence="8" key="1">
    <citation type="journal article" date="2021" name="Nat. Commun.">
        <title>Genomic analyses provide insights into spinach domestication and the genetic basis of agronomic traits.</title>
        <authorList>
            <person name="Cai X."/>
            <person name="Sun X."/>
            <person name="Xu C."/>
            <person name="Sun H."/>
            <person name="Wang X."/>
            <person name="Ge C."/>
            <person name="Zhang Z."/>
            <person name="Wang Q."/>
            <person name="Fei Z."/>
            <person name="Jiao C."/>
            <person name="Wang Q."/>
        </authorList>
    </citation>
    <scope>NUCLEOTIDE SEQUENCE [LARGE SCALE GENOMIC DNA]</scope>
    <source>
        <strain evidence="8">cv. Varoflay</strain>
    </source>
</reference>
<dbReference type="Pfam" id="PF03171">
    <property type="entry name" value="2OG-FeII_Oxy"/>
    <property type="match status" value="1"/>
</dbReference>